<evidence type="ECO:0000313" key="3">
    <source>
        <dbReference type="Proteomes" id="UP001219934"/>
    </source>
</evidence>
<accession>A0AAD6AGA9</accession>
<name>A0AAD6AGA9_9TELE</name>
<reference evidence="2" key="1">
    <citation type="submission" date="2022-11" db="EMBL/GenBank/DDBJ databases">
        <title>Chromosome-level genome of Pogonophryne albipinna.</title>
        <authorList>
            <person name="Jo E."/>
        </authorList>
    </citation>
    <scope>NUCLEOTIDE SEQUENCE</scope>
    <source>
        <strain evidence="2">SGF0006</strain>
        <tissue evidence="2">Muscle</tissue>
    </source>
</reference>
<keyword evidence="3" id="KW-1185">Reference proteome</keyword>
<organism evidence="2 3">
    <name type="scientific">Pogonophryne albipinna</name>
    <dbReference type="NCBI Taxonomy" id="1090488"/>
    <lineage>
        <taxon>Eukaryota</taxon>
        <taxon>Metazoa</taxon>
        <taxon>Chordata</taxon>
        <taxon>Craniata</taxon>
        <taxon>Vertebrata</taxon>
        <taxon>Euteleostomi</taxon>
        <taxon>Actinopterygii</taxon>
        <taxon>Neopterygii</taxon>
        <taxon>Teleostei</taxon>
        <taxon>Neoteleostei</taxon>
        <taxon>Acanthomorphata</taxon>
        <taxon>Eupercaria</taxon>
        <taxon>Perciformes</taxon>
        <taxon>Notothenioidei</taxon>
        <taxon>Pogonophryne</taxon>
    </lineage>
</organism>
<gene>
    <name evidence="2" type="ORF">JOQ06_000503</name>
</gene>
<dbReference type="EMBL" id="JAPTMU010000023">
    <property type="protein sequence ID" value="KAJ4924263.1"/>
    <property type="molecule type" value="Genomic_DNA"/>
</dbReference>
<keyword evidence="1" id="KW-0175">Coiled coil</keyword>
<evidence type="ECO:0000313" key="2">
    <source>
        <dbReference type="EMBL" id="KAJ4924263.1"/>
    </source>
</evidence>
<evidence type="ECO:0000256" key="1">
    <source>
        <dbReference type="SAM" id="Coils"/>
    </source>
</evidence>
<protein>
    <submittedName>
        <fullName evidence="2">Uncharacterized protein</fullName>
    </submittedName>
</protein>
<sequence length="221" mass="24833">MSAIKDLRRDIQMQLHQLINFNESDVLYKLAASIDDEAEEELPGDDATAVELYDFIVDFLKSDQLASQEDQGMSRLLVFNDLITELQQLSEAVEEHRELNTETETQATPSVMNVKADKSPVVTSQDGMKEHTEMMSPEVVSEIWQGNKAVQESDVPWVAALQLDGGNADILSPENVSTVTPENILAAQREHPAITEVVSLKIQNWTPNERDKRNMRKETPV</sequence>
<proteinExistence type="predicted"/>
<feature type="coiled-coil region" evidence="1">
    <location>
        <begin position="79"/>
        <end position="106"/>
    </location>
</feature>
<dbReference type="Proteomes" id="UP001219934">
    <property type="component" value="Unassembled WGS sequence"/>
</dbReference>
<dbReference type="AlphaFoldDB" id="A0AAD6AGA9"/>
<comment type="caution">
    <text evidence="2">The sequence shown here is derived from an EMBL/GenBank/DDBJ whole genome shotgun (WGS) entry which is preliminary data.</text>
</comment>